<dbReference type="AlphaFoldDB" id="A0A7S7AW11"/>
<dbReference type="InterPro" id="IPR028989">
    <property type="entry name" value="RimP_N"/>
</dbReference>
<dbReference type="GO" id="GO:0005829">
    <property type="term" value="C:cytosol"/>
    <property type="evidence" value="ECO:0007669"/>
    <property type="project" value="TreeGrafter"/>
</dbReference>
<dbReference type="InterPro" id="IPR036847">
    <property type="entry name" value="RimP_C_sf"/>
</dbReference>
<organism evidence="4 5">
    <name type="scientific">Treponema pedis</name>
    <dbReference type="NCBI Taxonomy" id="409322"/>
    <lineage>
        <taxon>Bacteria</taxon>
        <taxon>Pseudomonadati</taxon>
        <taxon>Spirochaetota</taxon>
        <taxon>Spirochaetia</taxon>
        <taxon>Spirochaetales</taxon>
        <taxon>Treponemataceae</taxon>
        <taxon>Treponema</taxon>
    </lineage>
</organism>
<dbReference type="GO" id="GO:0006412">
    <property type="term" value="P:translation"/>
    <property type="evidence" value="ECO:0007669"/>
    <property type="project" value="TreeGrafter"/>
</dbReference>
<dbReference type="Gene3D" id="3.30.300.70">
    <property type="entry name" value="RimP-like superfamily, N-terminal"/>
    <property type="match status" value="1"/>
</dbReference>
<evidence type="ECO:0000313" key="5">
    <source>
        <dbReference type="Proteomes" id="UP000593915"/>
    </source>
</evidence>
<feature type="domain" description="Ribosome maturation factor RimP C-terminal" evidence="3">
    <location>
        <begin position="97"/>
        <end position="145"/>
    </location>
</feature>
<dbReference type="NCBIfam" id="NF011230">
    <property type="entry name" value="PRK14637.1"/>
    <property type="match status" value="1"/>
</dbReference>
<evidence type="ECO:0000259" key="3">
    <source>
        <dbReference type="Pfam" id="PF17384"/>
    </source>
</evidence>
<dbReference type="InterPro" id="IPR003728">
    <property type="entry name" value="Ribosome_maturation_RimP"/>
</dbReference>
<evidence type="ECO:0000256" key="1">
    <source>
        <dbReference type="HAMAP-Rule" id="MF_01077"/>
    </source>
</evidence>
<feature type="domain" description="Ribosome maturation factor RimP N-terminal" evidence="2">
    <location>
        <begin position="15"/>
        <end position="84"/>
    </location>
</feature>
<dbReference type="HAMAP" id="MF_01077">
    <property type="entry name" value="RimP"/>
    <property type="match status" value="1"/>
</dbReference>
<comment type="subcellular location">
    <subcellularLocation>
        <location evidence="1">Cytoplasm</location>
    </subcellularLocation>
</comment>
<dbReference type="GO" id="GO:0000028">
    <property type="term" value="P:ribosomal small subunit assembly"/>
    <property type="evidence" value="ECO:0007669"/>
    <property type="project" value="TreeGrafter"/>
</dbReference>
<evidence type="ECO:0000313" key="4">
    <source>
        <dbReference type="EMBL" id="QOW60214.1"/>
    </source>
</evidence>
<dbReference type="PANTHER" id="PTHR33867:SF1">
    <property type="entry name" value="RIBOSOME MATURATION FACTOR RIMP"/>
    <property type="match status" value="1"/>
</dbReference>
<dbReference type="SUPFAM" id="SSF74942">
    <property type="entry name" value="YhbC-like, C-terminal domain"/>
    <property type="match status" value="1"/>
</dbReference>
<dbReference type="GeneID" id="301090897"/>
<dbReference type="EMBL" id="CP061839">
    <property type="protein sequence ID" value="QOW60214.1"/>
    <property type="molecule type" value="Genomic_DNA"/>
</dbReference>
<accession>A0A7S7AW11</accession>
<protein>
    <recommendedName>
        <fullName evidence="1">Ribosome maturation factor RimP</fullName>
    </recommendedName>
</protein>
<keyword evidence="1" id="KW-0963">Cytoplasm</keyword>
<keyword evidence="1" id="KW-0690">Ribosome biogenesis</keyword>
<sequence length="148" mass="16872">MEFILKKDIPYFSDCEPLVENSGFKLVDLNVFKRQDSWQVKAVIKGEKGVSVKDCASIHRILQARLEAILSSQDVVMEVSSPGINRVIKRSTELFAFKGEQAEIWDSAITEWRRGILKEVTEKNVTLTVNDTDIVIPYENIKKARCNL</sequence>
<dbReference type="InterPro" id="IPR035956">
    <property type="entry name" value="RimP_N_sf"/>
</dbReference>
<comment type="similarity">
    <text evidence="1">Belongs to the RimP family.</text>
</comment>
<comment type="function">
    <text evidence="1">Required for maturation of 30S ribosomal subunits.</text>
</comment>
<gene>
    <name evidence="1 4" type="primary">rimP</name>
    <name evidence="4" type="ORF">IFE08_10280</name>
</gene>
<dbReference type="RefSeq" id="WP_020966230.1">
    <property type="nucleotide sequence ID" value="NZ_CP045670.1"/>
</dbReference>
<reference evidence="4 5" key="1">
    <citation type="submission" date="2020-09" db="EMBL/GenBank/DDBJ databases">
        <title>Characterization of Treponema spp. from bovine digital dermatitis in Korea.</title>
        <authorList>
            <person name="Espiritu H.M."/>
            <person name="Cho Y.I."/>
            <person name="Mamuad L."/>
        </authorList>
    </citation>
    <scope>NUCLEOTIDE SEQUENCE [LARGE SCALE GENOMIC DNA]</scope>
    <source>
        <strain evidence="4 5">KS1</strain>
    </source>
</reference>
<dbReference type="Proteomes" id="UP000593915">
    <property type="component" value="Chromosome"/>
</dbReference>
<dbReference type="InterPro" id="IPR028998">
    <property type="entry name" value="RimP_C"/>
</dbReference>
<evidence type="ECO:0000259" key="2">
    <source>
        <dbReference type="Pfam" id="PF02576"/>
    </source>
</evidence>
<proteinExistence type="inferred from homology"/>
<name>A0A7S7AW11_9SPIR</name>
<dbReference type="Pfam" id="PF02576">
    <property type="entry name" value="RimP_N"/>
    <property type="match status" value="1"/>
</dbReference>
<dbReference type="SUPFAM" id="SSF75420">
    <property type="entry name" value="YhbC-like, N-terminal domain"/>
    <property type="match status" value="1"/>
</dbReference>
<dbReference type="PANTHER" id="PTHR33867">
    <property type="entry name" value="RIBOSOME MATURATION FACTOR RIMP"/>
    <property type="match status" value="1"/>
</dbReference>
<dbReference type="Pfam" id="PF17384">
    <property type="entry name" value="DUF150_C"/>
    <property type="match status" value="1"/>
</dbReference>